<accession>A0A8J8T8D2</accession>
<dbReference type="Proteomes" id="UP000785679">
    <property type="component" value="Unassembled WGS sequence"/>
</dbReference>
<comment type="caution">
    <text evidence="2">The sequence shown here is derived from an EMBL/GenBank/DDBJ whole genome shotgun (WGS) entry which is preliminary data.</text>
</comment>
<dbReference type="InterPro" id="IPR029033">
    <property type="entry name" value="His_PPase_superfam"/>
</dbReference>
<dbReference type="SUPFAM" id="SSF53254">
    <property type="entry name" value="Phosphoglycerate mutase-like"/>
    <property type="match status" value="1"/>
</dbReference>
<dbReference type="EMBL" id="RRYP01002182">
    <property type="protein sequence ID" value="TNV85068.1"/>
    <property type="molecule type" value="Genomic_DNA"/>
</dbReference>
<gene>
    <name evidence="2" type="ORF">FGO68_gene9322</name>
</gene>
<keyword evidence="1" id="KW-1133">Transmembrane helix</keyword>
<evidence type="ECO:0000256" key="1">
    <source>
        <dbReference type="SAM" id="Phobius"/>
    </source>
</evidence>
<proteinExistence type="predicted"/>
<organism evidence="2 3">
    <name type="scientific">Halteria grandinella</name>
    <dbReference type="NCBI Taxonomy" id="5974"/>
    <lineage>
        <taxon>Eukaryota</taxon>
        <taxon>Sar</taxon>
        <taxon>Alveolata</taxon>
        <taxon>Ciliophora</taxon>
        <taxon>Intramacronucleata</taxon>
        <taxon>Spirotrichea</taxon>
        <taxon>Stichotrichia</taxon>
        <taxon>Sporadotrichida</taxon>
        <taxon>Halteriidae</taxon>
        <taxon>Halteria</taxon>
    </lineage>
</organism>
<dbReference type="AlphaFoldDB" id="A0A8J8T8D2"/>
<keyword evidence="1" id="KW-0812">Transmembrane</keyword>
<dbReference type="OrthoDB" id="10257284at2759"/>
<protein>
    <submittedName>
        <fullName evidence="2">Uncharacterized protein</fullName>
    </submittedName>
</protein>
<dbReference type="Gene3D" id="3.40.50.1240">
    <property type="entry name" value="Phosphoglycerate mutase-like"/>
    <property type="match status" value="1"/>
</dbReference>
<keyword evidence="3" id="KW-1185">Reference proteome</keyword>
<feature type="transmembrane region" description="Helical" evidence="1">
    <location>
        <begin position="430"/>
        <end position="452"/>
    </location>
</feature>
<sequence length="479" mass="55003">MPEEELVHTFIISRHGHTSNNHLSQIGKRQMTLVGSQLRTELIEQRQFLKANWANDWNFTQEVLLKTSDEADTIESAHALFLGLYPFESQSNPYLAMNQTPKAIPKLSQLQSVMQETLSENTLYSLPSNFLPKHIYPVKQDQDIYSARHLCPLIGQKVQEQSMNTTLINPLLANYANALTQMRDHQLITNDSDAVKAIPSIYSSWIQNGGGLENVNFQLMEQMLALHLEYSLLTLTNTTEVASTEVYGQMLEIMQSAIDLQESQDQNATTLRNKLFIYVGSHGILSLLATLLPSNFTTDPTLLRNVSLSLPFASLLRFDLLKTYIPTQNAVNKEDFDYAYTIRVKWNDMELKICQNDSDVGNSRCLFGDFVQYAKDASFYGAVDDRFDQYISQCGSPLGLPLPEIRFMQDIEYWFESNPVVQQTYVEYEYAFRVILCYIIVTGILLTFWYHFYEKNQTLKRRFKLEKGSRTELAFLKIG</sequence>
<name>A0A8J8T8D2_HALGN</name>
<keyword evidence="1" id="KW-0472">Membrane</keyword>
<evidence type="ECO:0000313" key="3">
    <source>
        <dbReference type="Proteomes" id="UP000785679"/>
    </source>
</evidence>
<evidence type="ECO:0000313" key="2">
    <source>
        <dbReference type="EMBL" id="TNV85068.1"/>
    </source>
</evidence>
<reference evidence="2" key="1">
    <citation type="submission" date="2019-06" db="EMBL/GenBank/DDBJ databases">
        <authorList>
            <person name="Zheng W."/>
        </authorList>
    </citation>
    <scope>NUCLEOTIDE SEQUENCE</scope>
    <source>
        <strain evidence="2">QDHG01</strain>
    </source>
</reference>